<dbReference type="InterPro" id="IPR022796">
    <property type="entry name" value="Chloroa_b-bind"/>
</dbReference>
<evidence type="ECO:0000256" key="5">
    <source>
        <dbReference type="ARBA" id="ARBA00022692"/>
    </source>
</evidence>
<keyword evidence="5" id="KW-0812">Transmembrane</keyword>
<gene>
    <name evidence="10" type="ORF">AMTR_s00002p00270470</name>
</gene>
<feature type="compositionally biased region" description="Polar residues" evidence="9">
    <location>
        <begin position="47"/>
        <end position="56"/>
    </location>
</feature>
<dbReference type="Pfam" id="PF00504">
    <property type="entry name" value="Chloroa_b-bind"/>
    <property type="match status" value="1"/>
</dbReference>
<comment type="similarity">
    <text evidence="8">Belongs to the ELIP/psbS family.</text>
</comment>
<keyword evidence="7" id="KW-0472">Membrane</keyword>
<feature type="compositionally biased region" description="Pro residues" evidence="9">
    <location>
        <begin position="66"/>
        <end position="76"/>
    </location>
</feature>
<dbReference type="GO" id="GO:0009535">
    <property type="term" value="C:chloroplast thylakoid membrane"/>
    <property type="evidence" value="ECO:0000318"/>
    <property type="project" value="GO_Central"/>
</dbReference>
<keyword evidence="11" id="KW-1185">Reference proteome</keyword>
<dbReference type="HOGENOM" id="CLU_099630_0_0_1"/>
<evidence type="ECO:0000256" key="7">
    <source>
        <dbReference type="ARBA" id="ARBA00023136"/>
    </source>
</evidence>
<name>W1P1I5_AMBTC</name>
<evidence type="ECO:0000256" key="3">
    <source>
        <dbReference type="ARBA" id="ARBA00022528"/>
    </source>
</evidence>
<dbReference type="SUPFAM" id="SSF103511">
    <property type="entry name" value="Chlorophyll a-b binding protein"/>
    <property type="match status" value="1"/>
</dbReference>
<dbReference type="KEGG" id="atr:18429592"/>
<keyword evidence="3" id="KW-0150">Chloroplast</keyword>
<keyword evidence="6" id="KW-1133">Transmembrane helix</keyword>
<dbReference type="Gramene" id="ERN01509">
    <property type="protein sequence ID" value="ERN01509"/>
    <property type="gene ID" value="AMTR_s00002p00270470"/>
</dbReference>
<evidence type="ECO:0000256" key="1">
    <source>
        <dbReference type="ARBA" id="ARBA00004141"/>
    </source>
</evidence>
<dbReference type="OrthoDB" id="513190at2759"/>
<dbReference type="OMA" id="VWPKDTE"/>
<dbReference type="STRING" id="13333.W1P1I5"/>
<dbReference type="EMBL" id="KI394767">
    <property type="protein sequence ID" value="ERN01509.1"/>
    <property type="molecule type" value="Genomic_DNA"/>
</dbReference>
<evidence type="ECO:0000313" key="11">
    <source>
        <dbReference type="Proteomes" id="UP000017836"/>
    </source>
</evidence>
<dbReference type="eggNOG" id="ENOG502RZBJ">
    <property type="taxonomic scope" value="Eukaryota"/>
</dbReference>
<protein>
    <submittedName>
        <fullName evidence="10">Uncharacterized protein</fullName>
    </submittedName>
</protein>
<comment type="subcellular location">
    <subcellularLocation>
        <location evidence="1">Membrane</location>
        <topology evidence="1">Multi-pass membrane protein</topology>
    </subcellularLocation>
    <subcellularLocation>
        <location evidence="2">Plastid</location>
        <location evidence="2">Chloroplast</location>
    </subcellularLocation>
</comment>
<proteinExistence type="inferred from homology"/>
<evidence type="ECO:0000256" key="8">
    <source>
        <dbReference type="ARBA" id="ARBA00037956"/>
    </source>
</evidence>
<reference evidence="11" key="1">
    <citation type="journal article" date="2013" name="Science">
        <title>The Amborella genome and the evolution of flowering plants.</title>
        <authorList>
            <consortium name="Amborella Genome Project"/>
        </authorList>
    </citation>
    <scope>NUCLEOTIDE SEQUENCE [LARGE SCALE GENOMIC DNA]</scope>
</reference>
<evidence type="ECO:0000256" key="6">
    <source>
        <dbReference type="ARBA" id="ARBA00022989"/>
    </source>
</evidence>
<organism evidence="10 11">
    <name type="scientific">Amborella trichopoda</name>
    <dbReference type="NCBI Taxonomy" id="13333"/>
    <lineage>
        <taxon>Eukaryota</taxon>
        <taxon>Viridiplantae</taxon>
        <taxon>Streptophyta</taxon>
        <taxon>Embryophyta</taxon>
        <taxon>Tracheophyta</taxon>
        <taxon>Spermatophyta</taxon>
        <taxon>Magnoliopsida</taxon>
        <taxon>Amborellales</taxon>
        <taxon>Amborellaceae</taxon>
        <taxon>Amborella</taxon>
    </lineage>
</organism>
<dbReference type="AlphaFoldDB" id="W1P1I5"/>
<dbReference type="PANTHER" id="PTHR14154">
    <property type="entry name" value="UPF0041 BRAIN PROTEIN 44-RELATED"/>
    <property type="match status" value="1"/>
</dbReference>
<evidence type="ECO:0000256" key="2">
    <source>
        <dbReference type="ARBA" id="ARBA00004229"/>
    </source>
</evidence>
<sequence length="192" mass="19994">MAAASALHSIVACSATGGVGSRRSLYPSATCLASRRARSLMVRCSAESDNQEQSAPVDTPSTPKNNPSPPPPPPKKVSPNFTDILAFSGPGPERINGRLAMVGFVSALGVELARGNDVASQLASGGLWWFVGSSAVLTLASLIPLLKGVDVESKKNGIMNPEAEIWNGRFAMLGLVALVFTEYLKGGALVQM</sequence>
<accession>W1P1I5</accession>
<evidence type="ECO:0000256" key="4">
    <source>
        <dbReference type="ARBA" id="ARBA00022640"/>
    </source>
</evidence>
<evidence type="ECO:0000313" key="10">
    <source>
        <dbReference type="EMBL" id="ERN01509.1"/>
    </source>
</evidence>
<evidence type="ECO:0000256" key="9">
    <source>
        <dbReference type="SAM" id="MobiDB-lite"/>
    </source>
</evidence>
<feature type="region of interest" description="Disordered" evidence="9">
    <location>
        <begin position="44"/>
        <end position="80"/>
    </location>
</feature>
<dbReference type="Proteomes" id="UP000017836">
    <property type="component" value="Unassembled WGS sequence"/>
</dbReference>
<keyword evidence="4" id="KW-0934">Plastid</keyword>